<proteinExistence type="predicted"/>
<feature type="region of interest" description="Disordered" evidence="1">
    <location>
        <begin position="195"/>
        <end position="215"/>
    </location>
</feature>
<keyword evidence="4" id="KW-1185">Reference proteome</keyword>
<dbReference type="GO" id="GO:0000902">
    <property type="term" value="P:cell morphogenesis"/>
    <property type="evidence" value="ECO:0007669"/>
    <property type="project" value="InterPro"/>
</dbReference>
<protein>
    <recommendedName>
        <fullName evidence="2">Cell morphogenesis protein N-terminal domain-containing protein</fullName>
    </recommendedName>
</protein>
<dbReference type="Proteomes" id="UP000316079">
    <property type="component" value="Unassembled WGS sequence"/>
</dbReference>
<feature type="compositionally biased region" description="Low complexity" evidence="1">
    <location>
        <begin position="13"/>
        <end position="29"/>
    </location>
</feature>
<feature type="domain" description="Cell morphogenesis protein N-terminal" evidence="2">
    <location>
        <begin position="222"/>
        <end position="295"/>
    </location>
</feature>
<reference evidence="3 4" key="1">
    <citation type="journal article" date="2019" name="Sci. Data">
        <title>Hybrid genome assembly and annotation of Danionella translucida.</title>
        <authorList>
            <person name="Kadobianskyi M."/>
            <person name="Schulze L."/>
            <person name="Schuelke M."/>
            <person name="Judkewitz B."/>
        </authorList>
    </citation>
    <scope>NUCLEOTIDE SEQUENCE [LARGE SCALE GENOMIC DNA]</scope>
    <source>
        <strain evidence="3 4">Bolton</strain>
    </source>
</reference>
<dbReference type="InterPro" id="IPR025614">
    <property type="entry name" value="Cell_morpho_N"/>
</dbReference>
<dbReference type="PANTHER" id="PTHR12295">
    <property type="entry name" value="FURRY-RELATED"/>
    <property type="match status" value="1"/>
</dbReference>
<organism evidence="3 4">
    <name type="scientific">Danionella cerebrum</name>
    <dbReference type="NCBI Taxonomy" id="2873325"/>
    <lineage>
        <taxon>Eukaryota</taxon>
        <taxon>Metazoa</taxon>
        <taxon>Chordata</taxon>
        <taxon>Craniata</taxon>
        <taxon>Vertebrata</taxon>
        <taxon>Euteleostomi</taxon>
        <taxon>Actinopterygii</taxon>
        <taxon>Neopterygii</taxon>
        <taxon>Teleostei</taxon>
        <taxon>Ostariophysi</taxon>
        <taxon>Cypriniformes</taxon>
        <taxon>Danionidae</taxon>
        <taxon>Danioninae</taxon>
        <taxon>Danionella</taxon>
    </lineage>
</organism>
<dbReference type="STRING" id="623744.A0A553REX1"/>
<gene>
    <name evidence="3" type="ORF">DNTS_035697</name>
</gene>
<dbReference type="AlphaFoldDB" id="A0A553REX1"/>
<evidence type="ECO:0000313" key="4">
    <source>
        <dbReference type="Proteomes" id="UP000316079"/>
    </source>
</evidence>
<dbReference type="OrthoDB" id="6287725at2759"/>
<dbReference type="GO" id="GO:0031175">
    <property type="term" value="P:neuron projection development"/>
    <property type="evidence" value="ECO:0007669"/>
    <property type="project" value="TreeGrafter"/>
</dbReference>
<dbReference type="Pfam" id="PF14222">
    <property type="entry name" value="MOR2-PAG1_N"/>
    <property type="match status" value="1"/>
</dbReference>
<sequence length="296" mass="32807">MTLLISVLPASVPVSSSSNSVSRRGLSPSAPLSWEKRSQHPASMSSITIDPELKPGEFVIKSLFAEFAVLAEKKIEVVMAEPLEAAEELRSPSLAHFKEGKIPNLIRVNKVLNTGPRQEQNRHVICSSGSARVAGNVSVCVRERIDQVGVLECVPSAMRARGALISSMSSIAEHCLPSLLRTLFDWYRRQSGTEDESYEYRPRSSTKSKGDEHHRDKDYLLERRDLAIDFIFCLVSVEVLKQIPLHPVPDTLVQEVLNLAFKHFKHKEGYSGPNTGNVHIIADLYAEVIGVLAQSK</sequence>
<dbReference type="GO" id="GO:0030427">
    <property type="term" value="C:site of polarized growth"/>
    <property type="evidence" value="ECO:0007669"/>
    <property type="project" value="TreeGrafter"/>
</dbReference>
<dbReference type="EMBL" id="SRMA01024279">
    <property type="protein sequence ID" value="TRZ00739.1"/>
    <property type="molecule type" value="Genomic_DNA"/>
</dbReference>
<name>A0A553REX1_9TELE</name>
<dbReference type="GO" id="GO:0005938">
    <property type="term" value="C:cell cortex"/>
    <property type="evidence" value="ECO:0007669"/>
    <property type="project" value="TreeGrafter"/>
</dbReference>
<feature type="region of interest" description="Disordered" evidence="1">
    <location>
        <begin position="13"/>
        <end position="46"/>
    </location>
</feature>
<dbReference type="PANTHER" id="PTHR12295:SF9">
    <property type="entry name" value="PROTEIN FURRY HOMOLOG-LIKE"/>
    <property type="match status" value="1"/>
</dbReference>
<accession>A0A553REX1</accession>
<evidence type="ECO:0000259" key="2">
    <source>
        <dbReference type="Pfam" id="PF14222"/>
    </source>
</evidence>
<evidence type="ECO:0000256" key="1">
    <source>
        <dbReference type="SAM" id="MobiDB-lite"/>
    </source>
</evidence>
<dbReference type="InterPro" id="IPR039867">
    <property type="entry name" value="Furry/Tao3/Mor2"/>
</dbReference>
<evidence type="ECO:0000313" key="3">
    <source>
        <dbReference type="EMBL" id="TRZ00739.1"/>
    </source>
</evidence>
<comment type="caution">
    <text evidence="3">The sequence shown here is derived from an EMBL/GenBank/DDBJ whole genome shotgun (WGS) entry which is preliminary data.</text>
</comment>